<feature type="transmembrane region" description="Helical" evidence="2">
    <location>
        <begin position="275"/>
        <end position="308"/>
    </location>
</feature>
<evidence type="ECO:0000313" key="3">
    <source>
        <dbReference type="EMBL" id="GIH24664.1"/>
    </source>
</evidence>
<sequence length="376" mass="40194">MPKFSPGEKTVTTPEDRSNRSEWPDPRDAYPDKRPPNSWEEPDIDRPWASRDLHPWAYPHPQESQGGQQSRPGPEEWAFPQASEPHRFPSPPTRQPTFAPHDAEPDTKSFAAGELRSPFPPVPADGSGNSGQSAPERWGDRMRQEGQSAPERWGDRLPPENPSTPERRDDRLPPASPATPDHRTDPEHWGGRMAHEAGTPGGPDKPRETPGQPPVPGQPPQPESPYGGAPGAYGPPGGYQGLPGYPPPGGGSPYGPGGGQYPATPQRGGGLGTAALVLGIVSIVLLFLCGLGTLTAIAGVIVGIVAIAKRSNKPRAIVGLVLSIATLVLAAILAAVLWNWVQSKGIDECFDTTLHPTQESAQRCLERKLNTGTLEN</sequence>
<feature type="compositionally biased region" description="Basic and acidic residues" evidence="1">
    <location>
        <begin position="180"/>
        <end position="195"/>
    </location>
</feature>
<keyword evidence="2" id="KW-0812">Transmembrane</keyword>
<feature type="transmembrane region" description="Helical" evidence="2">
    <location>
        <begin position="320"/>
        <end position="341"/>
    </location>
</feature>
<evidence type="ECO:0008006" key="5">
    <source>
        <dbReference type="Google" id="ProtNLM"/>
    </source>
</evidence>
<comment type="caution">
    <text evidence="3">The sequence shown here is derived from an EMBL/GenBank/DDBJ whole genome shotgun (WGS) entry which is preliminary data.</text>
</comment>
<feature type="compositionally biased region" description="Gly residues" evidence="1">
    <location>
        <begin position="251"/>
        <end position="260"/>
    </location>
</feature>
<gene>
    <name evidence="3" type="ORF">Aph01nite_29740</name>
</gene>
<feature type="compositionally biased region" description="Pro residues" evidence="1">
    <location>
        <begin position="211"/>
        <end position="223"/>
    </location>
</feature>
<evidence type="ECO:0000256" key="2">
    <source>
        <dbReference type="SAM" id="Phobius"/>
    </source>
</evidence>
<proteinExistence type="predicted"/>
<accession>A0A919UK39</accession>
<reference evidence="3" key="1">
    <citation type="submission" date="2021-01" db="EMBL/GenBank/DDBJ databases">
        <title>Whole genome shotgun sequence of Acrocarpospora phusangensis NBRC 108782.</title>
        <authorList>
            <person name="Komaki H."/>
            <person name="Tamura T."/>
        </authorList>
    </citation>
    <scope>NUCLEOTIDE SEQUENCE</scope>
    <source>
        <strain evidence="3">NBRC 108782</strain>
    </source>
</reference>
<keyword evidence="4" id="KW-1185">Reference proteome</keyword>
<dbReference type="AlphaFoldDB" id="A0A919UK39"/>
<organism evidence="3 4">
    <name type="scientific">Acrocarpospora phusangensis</name>
    <dbReference type="NCBI Taxonomy" id="1070424"/>
    <lineage>
        <taxon>Bacteria</taxon>
        <taxon>Bacillati</taxon>
        <taxon>Actinomycetota</taxon>
        <taxon>Actinomycetes</taxon>
        <taxon>Streptosporangiales</taxon>
        <taxon>Streptosporangiaceae</taxon>
        <taxon>Acrocarpospora</taxon>
    </lineage>
</organism>
<dbReference type="Proteomes" id="UP000640052">
    <property type="component" value="Unassembled WGS sequence"/>
</dbReference>
<dbReference type="EMBL" id="BOOA01000020">
    <property type="protein sequence ID" value="GIH24664.1"/>
    <property type="molecule type" value="Genomic_DNA"/>
</dbReference>
<evidence type="ECO:0000313" key="4">
    <source>
        <dbReference type="Proteomes" id="UP000640052"/>
    </source>
</evidence>
<name>A0A919UK39_9ACTN</name>
<feature type="compositionally biased region" description="Basic and acidic residues" evidence="1">
    <location>
        <begin position="14"/>
        <end position="35"/>
    </location>
</feature>
<feature type="compositionally biased region" description="Gly residues" evidence="1">
    <location>
        <begin position="228"/>
        <end position="241"/>
    </location>
</feature>
<feature type="compositionally biased region" description="Polar residues" evidence="1">
    <location>
        <begin position="62"/>
        <end position="71"/>
    </location>
</feature>
<feature type="region of interest" description="Disordered" evidence="1">
    <location>
        <begin position="1"/>
        <end position="265"/>
    </location>
</feature>
<evidence type="ECO:0000256" key="1">
    <source>
        <dbReference type="SAM" id="MobiDB-lite"/>
    </source>
</evidence>
<protein>
    <recommendedName>
        <fullName evidence="5">DUF4190 domain-containing protein</fullName>
    </recommendedName>
</protein>
<feature type="compositionally biased region" description="Basic and acidic residues" evidence="1">
    <location>
        <begin position="44"/>
        <end position="54"/>
    </location>
</feature>
<keyword evidence="2" id="KW-0472">Membrane</keyword>
<keyword evidence="2" id="KW-1133">Transmembrane helix</keyword>